<dbReference type="Gramene" id="RZC79882">
    <property type="protein sequence ID" value="RZC79882"/>
    <property type="gene ID" value="C5167_042457"/>
</dbReference>
<accession>A0A4Y7L5H5</accession>
<gene>
    <name evidence="1" type="ORF">C5167_042457</name>
</gene>
<organism evidence="1 2">
    <name type="scientific">Papaver somniferum</name>
    <name type="common">Opium poppy</name>
    <dbReference type="NCBI Taxonomy" id="3469"/>
    <lineage>
        <taxon>Eukaryota</taxon>
        <taxon>Viridiplantae</taxon>
        <taxon>Streptophyta</taxon>
        <taxon>Embryophyta</taxon>
        <taxon>Tracheophyta</taxon>
        <taxon>Spermatophyta</taxon>
        <taxon>Magnoliopsida</taxon>
        <taxon>Ranunculales</taxon>
        <taxon>Papaveraceae</taxon>
        <taxon>Papaveroideae</taxon>
        <taxon>Papaver</taxon>
    </lineage>
</organism>
<keyword evidence="2" id="KW-1185">Reference proteome</keyword>
<name>A0A4Y7L5H5_PAPSO</name>
<protein>
    <submittedName>
        <fullName evidence="1">Uncharacterized protein</fullName>
    </submittedName>
</protein>
<reference evidence="1 2" key="1">
    <citation type="journal article" date="2018" name="Science">
        <title>The opium poppy genome and morphinan production.</title>
        <authorList>
            <person name="Guo L."/>
            <person name="Winzer T."/>
            <person name="Yang X."/>
            <person name="Li Y."/>
            <person name="Ning Z."/>
            <person name="He Z."/>
            <person name="Teodor R."/>
            <person name="Lu Y."/>
            <person name="Bowser T.A."/>
            <person name="Graham I.A."/>
            <person name="Ye K."/>
        </authorList>
    </citation>
    <scope>NUCLEOTIDE SEQUENCE [LARGE SCALE GENOMIC DNA]</scope>
    <source>
        <strain evidence="2">cv. HN1</strain>
        <tissue evidence="1">Leaves</tissue>
    </source>
</reference>
<dbReference type="Proteomes" id="UP000316621">
    <property type="component" value="Chromosome 10"/>
</dbReference>
<dbReference type="AlphaFoldDB" id="A0A4Y7L5H5"/>
<evidence type="ECO:0000313" key="1">
    <source>
        <dbReference type="EMBL" id="RZC79882.1"/>
    </source>
</evidence>
<evidence type="ECO:0000313" key="2">
    <source>
        <dbReference type="Proteomes" id="UP000316621"/>
    </source>
</evidence>
<dbReference type="EMBL" id="CM010724">
    <property type="protein sequence ID" value="RZC79882.1"/>
    <property type="molecule type" value="Genomic_DNA"/>
</dbReference>
<proteinExistence type="predicted"/>
<sequence>MFRFPRKGLFPITWTHPQLGSTVLT</sequence>